<dbReference type="InterPro" id="IPR020904">
    <property type="entry name" value="Sc_DH/Rdtase_CS"/>
</dbReference>
<dbReference type="OrthoDB" id="9775296at2"/>
<dbReference type="EMBL" id="BKAQ01000003">
    <property type="protein sequence ID" value="GEP81234.1"/>
    <property type="molecule type" value="Genomic_DNA"/>
</dbReference>
<name>A0A151A2Y4_9STAP</name>
<gene>
    <name evidence="6" type="ORF">A0131_03005</name>
    <name evidence="5" type="ORF">K8V85_10850</name>
    <name evidence="4" type="ORF">SKL01_04120</name>
</gene>
<dbReference type="SUPFAM" id="SSF51735">
    <property type="entry name" value="NAD(P)-binding Rossmann-fold domains"/>
    <property type="match status" value="1"/>
</dbReference>
<dbReference type="AlphaFoldDB" id="A0A151A2Y4"/>
<evidence type="ECO:0000256" key="2">
    <source>
        <dbReference type="ARBA" id="ARBA00023002"/>
    </source>
</evidence>
<evidence type="ECO:0000313" key="5">
    <source>
        <dbReference type="EMBL" id="HJF68800.1"/>
    </source>
</evidence>
<dbReference type="RefSeq" id="WP_061854005.1">
    <property type="nucleotide sequence ID" value="NZ_BKAQ01000003.1"/>
</dbReference>
<reference evidence="5" key="4">
    <citation type="submission" date="2021-09" db="EMBL/GenBank/DDBJ databases">
        <authorList>
            <person name="Gilroy R."/>
        </authorList>
    </citation>
    <scope>NUCLEOTIDE SEQUENCE</scope>
    <source>
        <strain evidence="5">CHK149-3286</strain>
    </source>
</reference>
<dbReference type="Gene3D" id="3.40.50.720">
    <property type="entry name" value="NAD(P)-binding Rossmann-like Domain"/>
    <property type="match status" value="1"/>
</dbReference>
<dbReference type="Pfam" id="PF00106">
    <property type="entry name" value="adh_short"/>
    <property type="match status" value="1"/>
</dbReference>
<dbReference type="PRINTS" id="PR00080">
    <property type="entry name" value="SDRFAMILY"/>
</dbReference>
<dbReference type="PANTHER" id="PTHR43115:SF4">
    <property type="entry name" value="DEHYDROGENASE_REDUCTASE SDR FAMILY MEMBER 11"/>
    <property type="match status" value="1"/>
</dbReference>
<reference evidence="4 8" key="2">
    <citation type="submission" date="2019-07" db="EMBL/GenBank/DDBJ databases">
        <title>Whole genome shotgun sequence of Staphylococcus kloosii NBRC 109624.</title>
        <authorList>
            <person name="Hosoyama A."/>
            <person name="Uohara A."/>
            <person name="Ohji S."/>
            <person name="Ichikawa N."/>
        </authorList>
    </citation>
    <scope>NUCLEOTIDE SEQUENCE [LARGE SCALE GENOMIC DNA]</scope>
    <source>
        <strain evidence="4 8">NBRC 109624</strain>
    </source>
</reference>
<dbReference type="EMBL" id="DYVT01000123">
    <property type="protein sequence ID" value="HJF68800.1"/>
    <property type="molecule type" value="Genomic_DNA"/>
</dbReference>
<dbReference type="GeneID" id="69904110"/>
<keyword evidence="8" id="KW-1185">Reference proteome</keyword>
<sequence>MSDNIQDKVVVITGASSGIGEATAKLLHEKGAKLVLGARRTEKLEQLKNNLNNNVAIQATDVTKPDEVNSLVQLALDEYGKVDVLLNNAGLMPQSFLGDNKVDEWNQTIDVNLKGVLYGIGAVVPSMRAQKSGHIINVASIAGHKVNPGGAVYCATKFGVRALTEALRQEEASVGSNIRTTIISPGAIDTELLDSITDDKLKEGMESVYKDAIKPEEIAQSIVGAIDTDDNTSINEVVIRPTHQIP</sequence>
<evidence type="ECO:0000313" key="8">
    <source>
        <dbReference type="Proteomes" id="UP000321040"/>
    </source>
</evidence>
<dbReference type="PRINTS" id="PR00081">
    <property type="entry name" value="GDHRDH"/>
</dbReference>
<dbReference type="InterPro" id="IPR036291">
    <property type="entry name" value="NAD(P)-bd_dom_sf"/>
</dbReference>
<dbReference type="KEGG" id="skl:C7J89_02080"/>
<evidence type="ECO:0000256" key="1">
    <source>
        <dbReference type="ARBA" id="ARBA00006484"/>
    </source>
</evidence>
<accession>A0A2T4RDB1</accession>
<dbReference type="Proteomes" id="UP000706163">
    <property type="component" value="Unassembled WGS sequence"/>
</dbReference>
<dbReference type="CDD" id="cd05233">
    <property type="entry name" value="SDR_c"/>
    <property type="match status" value="1"/>
</dbReference>
<reference evidence="5" key="3">
    <citation type="journal article" date="2021" name="PeerJ">
        <title>Extensive microbial diversity within the chicken gut microbiome revealed by metagenomics and culture.</title>
        <authorList>
            <person name="Gilroy R."/>
            <person name="Ravi A."/>
            <person name="Getino M."/>
            <person name="Pursley I."/>
            <person name="Horton D.L."/>
            <person name="Alikhan N.F."/>
            <person name="Baker D."/>
            <person name="Gharbi K."/>
            <person name="Hall N."/>
            <person name="Watson M."/>
            <person name="Adriaenssens E.M."/>
            <person name="Foster-Nyarko E."/>
            <person name="Jarju S."/>
            <person name="Secka A."/>
            <person name="Antonio M."/>
            <person name="Oren A."/>
            <person name="Chaudhuri R.R."/>
            <person name="La Ragione R."/>
            <person name="Hildebrand F."/>
            <person name="Pallen M.J."/>
        </authorList>
    </citation>
    <scope>NUCLEOTIDE SEQUENCE</scope>
    <source>
        <strain evidence="5">CHK149-3286</strain>
    </source>
</reference>
<protein>
    <submittedName>
        <fullName evidence="4 6">Oxidoreductase</fullName>
    </submittedName>
    <submittedName>
        <fullName evidence="5">SDR family oxidoreductase</fullName>
    </submittedName>
</protein>
<dbReference type="EMBL" id="LUGM01000002">
    <property type="protein sequence ID" value="KYH13774.1"/>
    <property type="molecule type" value="Genomic_DNA"/>
</dbReference>
<dbReference type="Proteomes" id="UP000075418">
    <property type="component" value="Unassembled WGS sequence"/>
</dbReference>
<keyword evidence="2" id="KW-0560">Oxidoreductase</keyword>
<dbReference type="Proteomes" id="UP000321040">
    <property type="component" value="Unassembled WGS sequence"/>
</dbReference>
<comment type="caution">
    <text evidence="6">The sequence shown here is derived from an EMBL/GenBank/DDBJ whole genome shotgun (WGS) entry which is preliminary data.</text>
</comment>
<dbReference type="PROSITE" id="PS00061">
    <property type="entry name" value="ADH_SHORT"/>
    <property type="match status" value="1"/>
</dbReference>
<dbReference type="GO" id="GO:0016616">
    <property type="term" value="F:oxidoreductase activity, acting on the CH-OH group of donors, NAD or NADP as acceptor"/>
    <property type="evidence" value="ECO:0007669"/>
    <property type="project" value="UniProtKB-ARBA"/>
</dbReference>
<proteinExistence type="inferred from homology"/>
<evidence type="ECO:0000313" key="4">
    <source>
        <dbReference type="EMBL" id="GEP81234.1"/>
    </source>
</evidence>
<accession>A0A151A2Y4</accession>
<evidence type="ECO:0000313" key="6">
    <source>
        <dbReference type="EMBL" id="KYH13774.1"/>
    </source>
</evidence>
<organism evidence="6 7">
    <name type="scientific">Staphylococcus kloosii</name>
    <dbReference type="NCBI Taxonomy" id="29384"/>
    <lineage>
        <taxon>Bacteria</taxon>
        <taxon>Bacillati</taxon>
        <taxon>Bacillota</taxon>
        <taxon>Bacilli</taxon>
        <taxon>Bacillales</taxon>
        <taxon>Staphylococcaceae</taxon>
        <taxon>Staphylococcus</taxon>
    </lineage>
</organism>
<dbReference type="FunFam" id="3.40.50.720:FF:000047">
    <property type="entry name" value="NADP-dependent L-serine/L-allo-threonine dehydrogenase"/>
    <property type="match status" value="1"/>
</dbReference>
<evidence type="ECO:0000256" key="3">
    <source>
        <dbReference type="RuleBase" id="RU000363"/>
    </source>
</evidence>
<evidence type="ECO:0000313" key="7">
    <source>
        <dbReference type="Proteomes" id="UP000075418"/>
    </source>
</evidence>
<reference evidence="6 7" key="1">
    <citation type="submission" date="2016-02" db="EMBL/GenBank/DDBJ databases">
        <title>Draft genome sequence of hydrocarbon degrading Staphylococcus saprophyticus Strain CNV2, isolated from crude-oil contaminated soil from Noonmati Oil Refinery, Guwahati, Assam, India.</title>
        <authorList>
            <person name="Mukherjee A."/>
            <person name="Chettri B."/>
            <person name="Langpoklakpam J."/>
            <person name="Singh A.K."/>
            <person name="Chattopadhyay D.J."/>
        </authorList>
    </citation>
    <scope>NUCLEOTIDE SEQUENCE [LARGE SCALE GENOMIC DNA]</scope>
    <source>
        <strain evidence="6 7">CNV2</strain>
    </source>
</reference>
<dbReference type="InterPro" id="IPR002347">
    <property type="entry name" value="SDR_fam"/>
</dbReference>
<dbReference type="PANTHER" id="PTHR43115">
    <property type="entry name" value="DEHYDROGENASE/REDUCTASE SDR FAMILY MEMBER 11"/>
    <property type="match status" value="1"/>
</dbReference>
<comment type="similarity">
    <text evidence="1 3">Belongs to the short-chain dehydrogenases/reductases (SDR) family.</text>
</comment>